<proteinExistence type="predicted"/>
<reference evidence="1" key="1">
    <citation type="submission" date="2021-07" db="EMBL/GenBank/DDBJ databases">
        <title>Aureisphaera sp. CAU 1614 isolated from sea sediment.</title>
        <authorList>
            <person name="Kim W."/>
        </authorList>
    </citation>
    <scope>NUCLEOTIDE SEQUENCE</scope>
    <source>
        <strain evidence="1">CAU 1614</strain>
    </source>
</reference>
<evidence type="ECO:0000313" key="2">
    <source>
        <dbReference type="Proteomes" id="UP001138686"/>
    </source>
</evidence>
<dbReference type="Proteomes" id="UP001138686">
    <property type="component" value="Unassembled WGS sequence"/>
</dbReference>
<protein>
    <submittedName>
        <fullName evidence="1">Uncharacterized protein</fullName>
    </submittedName>
</protein>
<name>A0A9X1FQJ6_9FLAO</name>
<organism evidence="1 2">
    <name type="scientific">Halomarinibacterium sedimenti</name>
    <dbReference type="NCBI Taxonomy" id="2857106"/>
    <lineage>
        <taxon>Bacteria</taxon>
        <taxon>Pseudomonadati</taxon>
        <taxon>Bacteroidota</taxon>
        <taxon>Flavobacteriia</taxon>
        <taxon>Flavobacteriales</taxon>
        <taxon>Flavobacteriaceae</taxon>
        <taxon>Halomarinibacterium</taxon>
    </lineage>
</organism>
<evidence type="ECO:0000313" key="1">
    <source>
        <dbReference type="EMBL" id="MBW2938811.1"/>
    </source>
</evidence>
<dbReference type="RefSeq" id="WP_219053335.1">
    <property type="nucleotide sequence ID" value="NZ_JAHWDP010000005.1"/>
</dbReference>
<gene>
    <name evidence="1" type="ORF">KXJ69_11880</name>
</gene>
<dbReference type="EMBL" id="JAHWDP010000005">
    <property type="protein sequence ID" value="MBW2938811.1"/>
    <property type="molecule type" value="Genomic_DNA"/>
</dbReference>
<sequence>MQKLSNLAFVLAFVFFFWGCDTSSKKNKELSSFIPESTQTVLKIKNWGITAQDFKKNNLLNQLNGEPFSEFFNTKKSVFDLVKPTGNVILCKEAVNDSTNHFTLITKISANLFKLDSIEGVSQTDIPFNGKNIKKTVFNASEAFSIQIDSVFMMSTSEAILKKSMEGKVKKNALFSKAFKLKNDQQLAYIHELNALKENDSISYPFASLASFDLQVLPDGVVGNGVVLVNDSLPQLLSVFKGQIPQKNDAASIIPLSAKEAHSFTFNDVNLLEKNIQLFKSDSLHIDPLFESINEIVTLKLSNENAIALKSLDTQITWDELAKYISEKETFREVQLFAFTEEQPLFNVFTPLIEDTTFSIVFEWEDFIIFTETEETAQQLISDFLNNAVLANAPYFESAYVQLAQASSLTTYSLQGYSGSFFSNMLDTKSSKLNNFPSAIVQLIYDRDFAHLNLICKETSGKKQDSGLINQLISVSLDREIVGKPQFFTNHNTLGKDIVVQDISNVLYFISSNGKTLWKKQLDGAILGSINEVDILRNGKKQLAFSTRKTLYVLDRNGKDVAPFPKKFKDPITQPVSIFDYDNNRKYRFVICQDKDVFMYDGQGKDVSGFTFNKASSSIVLPPQHIRIGNKDYILIAEENGKLNILSRVGKERIKLNKTFEFSEIPIEKEGSNFVVITKNKSKETISQDGKVSSQALQVSKNYQFAIEGTIKVTLDDHLLRINGQLVELPLGVYSKPQIFSFNKESFIALTELKEHKVYLFNKSGKLFPNFPVYGTSEIDMADANKNKKINLIVKGQPKEVLLYQLN</sequence>
<accession>A0A9X1FQJ6</accession>
<comment type="caution">
    <text evidence="1">The sequence shown here is derived from an EMBL/GenBank/DDBJ whole genome shotgun (WGS) entry which is preliminary data.</text>
</comment>
<dbReference type="AlphaFoldDB" id="A0A9X1FQJ6"/>
<keyword evidence="2" id="KW-1185">Reference proteome</keyword>